<dbReference type="InterPro" id="IPR006369">
    <property type="entry name" value="Protohaem_IX_farnesylTrfase"/>
</dbReference>
<evidence type="ECO:0000313" key="2">
    <source>
        <dbReference type="EMBL" id="KAK4265673.1"/>
    </source>
</evidence>
<protein>
    <recommendedName>
        <fullName evidence="4">Heme O synthase</fullName>
    </recommendedName>
</protein>
<evidence type="ECO:0000313" key="3">
    <source>
        <dbReference type="Proteomes" id="UP001293593"/>
    </source>
</evidence>
<comment type="caution">
    <text evidence="2">The sequence shown here is derived from an EMBL/GenBank/DDBJ whole genome shotgun (WGS) entry which is preliminary data.</text>
</comment>
<keyword evidence="3" id="KW-1185">Reference proteome</keyword>
<dbReference type="PANTHER" id="PTHR43448:SF2">
    <property type="entry name" value="PROTOHEME IX FARNESYLTRANSFERASE, MITOCHONDRIAL"/>
    <property type="match status" value="1"/>
</dbReference>
<evidence type="ECO:0008006" key="4">
    <source>
        <dbReference type="Google" id="ProtNLM"/>
    </source>
</evidence>
<dbReference type="Proteomes" id="UP001293593">
    <property type="component" value="Unassembled WGS sequence"/>
</dbReference>
<dbReference type="PANTHER" id="PTHR43448">
    <property type="entry name" value="PROTOHEME IX FARNESYLTRANSFERASE, MITOCHONDRIAL"/>
    <property type="match status" value="1"/>
</dbReference>
<dbReference type="GO" id="GO:0008495">
    <property type="term" value="F:protoheme IX farnesyltransferase activity"/>
    <property type="evidence" value="ECO:0007669"/>
    <property type="project" value="InterPro"/>
</dbReference>
<evidence type="ECO:0000256" key="1">
    <source>
        <dbReference type="ARBA" id="ARBA00022679"/>
    </source>
</evidence>
<reference evidence="2" key="1">
    <citation type="submission" date="2023-10" db="EMBL/GenBank/DDBJ databases">
        <title>Chromosome-level genome of the transformable northern wattle, Acacia crassicarpa.</title>
        <authorList>
            <person name="Massaro I."/>
            <person name="Sinha N.R."/>
            <person name="Poethig S."/>
            <person name="Leichty A.R."/>
        </authorList>
    </citation>
    <scope>NUCLEOTIDE SEQUENCE</scope>
    <source>
        <strain evidence="2">Acra3RX</strain>
        <tissue evidence="2">Leaf</tissue>
    </source>
</reference>
<name>A0AAE1ML19_9FABA</name>
<dbReference type="AlphaFoldDB" id="A0AAE1ML19"/>
<organism evidence="2 3">
    <name type="scientific">Acacia crassicarpa</name>
    <name type="common">northern wattle</name>
    <dbReference type="NCBI Taxonomy" id="499986"/>
    <lineage>
        <taxon>Eukaryota</taxon>
        <taxon>Viridiplantae</taxon>
        <taxon>Streptophyta</taxon>
        <taxon>Embryophyta</taxon>
        <taxon>Tracheophyta</taxon>
        <taxon>Spermatophyta</taxon>
        <taxon>Magnoliopsida</taxon>
        <taxon>eudicotyledons</taxon>
        <taxon>Gunneridae</taxon>
        <taxon>Pentapetalae</taxon>
        <taxon>rosids</taxon>
        <taxon>fabids</taxon>
        <taxon>Fabales</taxon>
        <taxon>Fabaceae</taxon>
        <taxon>Caesalpinioideae</taxon>
        <taxon>mimosoid clade</taxon>
        <taxon>Acacieae</taxon>
        <taxon>Acacia</taxon>
    </lineage>
</organism>
<keyword evidence="1" id="KW-0808">Transferase</keyword>
<dbReference type="GO" id="GO:0016020">
    <property type="term" value="C:membrane"/>
    <property type="evidence" value="ECO:0007669"/>
    <property type="project" value="InterPro"/>
</dbReference>
<accession>A0AAE1ML19</accession>
<gene>
    <name evidence="2" type="ORF">QN277_026694</name>
</gene>
<proteinExistence type="predicted"/>
<dbReference type="GO" id="GO:0006784">
    <property type="term" value="P:heme A biosynthetic process"/>
    <property type="evidence" value="ECO:0007669"/>
    <property type="project" value="TreeGrafter"/>
</dbReference>
<dbReference type="EMBL" id="JAWXYG010000008">
    <property type="protein sequence ID" value="KAK4265673.1"/>
    <property type="molecule type" value="Genomic_DNA"/>
</dbReference>
<dbReference type="GO" id="GO:0005739">
    <property type="term" value="C:mitochondrion"/>
    <property type="evidence" value="ECO:0007669"/>
    <property type="project" value="TreeGrafter"/>
</dbReference>
<sequence>MRSSLRFYSELLRYSSQNLNPRSFSTDGIVRLCFPSHSLHLHSSSSLPNSNSSLDSLKLGLAKSEGVPAVSASSSSTGAVDLTSFVSASASKAREIVDLTRHYSRCYWELSKACLSMLVVATSGTGFVLGSSNAVDFPALCWTCMGTMMVAASANSLNQCEVELFQKKLRRKSPSSLRGF</sequence>